<organism evidence="2 3">
    <name type="scientific">Natronosalvus rutilus</name>
    <dbReference type="NCBI Taxonomy" id="2953753"/>
    <lineage>
        <taxon>Archaea</taxon>
        <taxon>Methanobacteriati</taxon>
        <taxon>Methanobacteriota</taxon>
        <taxon>Stenosarchaea group</taxon>
        <taxon>Halobacteria</taxon>
        <taxon>Halobacteriales</taxon>
        <taxon>Natrialbaceae</taxon>
        <taxon>Natronosalvus</taxon>
    </lineage>
</organism>
<dbReference type="RefSeq" id="WP_254160153.1">
    <property type="nucleotide sequence ID" value="NZ_CP100355.1"/>
</dbReference>
<feature type="transmembrane region" description="Helical" evidence="1">
    <location>
        <begin position="35"/>
        <end position="53"/>
    </location>
</feature>
<feature type="transmembrane region" description="Helical" evidence="1">
    <location>
        <begin position="82"/>
        <end position="99"/>
    </location>
</feature>
<feature type="transmembrane region" description="Helical" evidence="1">
    <location>
        <begin position="119"/>
        <end position="140"/>
    </location>
</feature>
<keyword evidence="1" id="KW-1133">Transmembrane helix</keyword>
<dbReference type="KEGG" id="sawl:NGM29_08530"/>
<name>A0A9E7NE88_9EURY</name>
<evidence type="ECO:0000256" key="1">
    <source>
        <dbReference type="SAM" id="Phobius"/>
    </source>
</evidence>
<evidence type="ECO:0000313" key="3">
    <source>
        <dbReference type="Proteomes" id="UP001056855"/>
    </source>
</evidence>
<feature type="transmembrane region" description="Helical" evidence="1">
    <location>
        <begin position="146"/>
        <end position="163"/>
    </location>
</feature>
<gene>
    <name evidence="2" type="ORF">NGM29_08530</name>
</gene>
<dbReference type="GeneID" id="73290086"/>
<reference evidence="2" key="1">
    <citation type="submission" date="2022-06" db="EMBL/GenBank/DDBJ databases">
        <title>Diverse halophilic archaea isolated from saline environments.</title>
        <authorList>
            <person name="Cui H.-L."/>
        </authorList>
    </citation>
    <scope>NUCLEOTIDE SEQUENCE</scope>
    <source>
        <strain evidence="2">WLHS1</strain>
    </source>
</reference>
<dbReference type="AlphaFoldDB" id="A0A9E7NE88"/>
<dbReference type="EMBL" id="CP100355">
    <property type="protein sequence ID" value="UTF55278.1"/>
    <property type="molecule type" value="Genomic_DNA"/>
</dbReference>
<evidence type="ECO:0000313" key="2">
    <source>
        <dbReference type="EMBL" id="UTF55278.1"/>
    </source>
</evidence>
<keyword evidence="1" id="KW-0812">Transmembrane</keyword>
<proteinExistence type="predicted"/>
<sequence length="164" mass="15979">MNELTRRPTLIASLGAALAAVIVVGATAVGSPAGAVLAVVGTASLVAGLVWGITDATDAGAGLLFVAVVLSGLQGMPPEVTVVGAIAALVALDLGRSAVELGEQLGRETDTRRLEGVHVVSSLSVGLVAATLGYGVYVFGGGGQPAGGVVLLLLAVVFLVAALK</sequence>
<dbReference type="Proteomes" id="UP001056855">
    <property type="component" value="Chromosome"/>
</dbReference>
<feature type="transmembrane region" description="Helical" evidence="1">
    <location>
        <begin position="60"/>
        <end position="76"/>
    </location>
</feature>
<dbReference type="Pfam" id="PF24363">
    <property type="entry name" value="DUF7519"/>
    <property type="match status" value="1"/>
</dbReference>
<dbReference type="InterPro" id="IPR055941">
    <property type="entry name" value="DUF7519"/>
</dbReference>
<accession>A0A9E7NE88</accession>
<keyword evidence="1" id="KW-0472">Membrane</keyword>
<protein>
    <submittedName>
        <fullName evidence="2">Uncharacterized protein</fullName>
    </submittedName>
</protein>
<keyword evidence="3" id="KW-1185">Reference proteome</keyword>